<protein>
    <submittedName>
        <fullName evidence="3">Putative quinone oxidoreductase</fullName>
    </submittedName>
</protein>
<organism evidence="3 4">
    <name type="scientific">Toxocara canis</name>
    <name type="common">Canine roundworm</name>
    <dbReference type="NCBI Taxonomy" id="6265"/>
    <lineage>
        <taxon>Eukaryota</taxon>
        <taxon>Metazoa</taxon>
        <taxon>Ecdysozoa</taxon>
        <taxon>Nematoda</taxon>
        <taxon>Chromadorea</taxon>
        <taxon>Rhabditida</taxon>
        <taxon>Spirurina</taxon>
        <taxon>Ascaridomorpha</taxon>
        <taxon>Ascaridoidea</taxon>
        <taxon>Toxocaridae</taxon>
        <taxon>Toxocara</taxon>
    </lineage>
</organism>
<name>A0A0B2VBG4_TOXCA</name>
<comment type="caution">
    <text evidence="3">The sequence shown here is derived from an EMBL/GenBank/DDBJ whole genome shotgun (WGS) entry which is preliminary data.</text>
</comment>
<evidence type="ECO:0000259" key="2">
    <source>
        <dbReference type="Pfam" id="PF00107"/>
    </source>
</evidence>
<dbReference type="EMBL" id="JPKZ01002036">
    <property type="protein sequence ID" value="KHN78772.1"/>
    <property type="molecule type" value="Genomic_DNA"/>
</dbReference>
<dbReference type="PANTHER" id="PTHR43401:SF2">
    <property type="entry name" value="L-THREONINE 3-DEHYDROGENASE"/>
    <property type="match status" value="1"/>
</dbReference>
<keyword evidence="1" id="KW-0560">Oxidoreductase</keyword>
<proteinExistence type="predicted"/>
<dbReference type="Proteomes" id="UP000031036">
    <property type="component" value="Unassembled WGS sequence"/>
</dbReference>
<dbReference type="OrthoDB" id="1879366at2759"/>
<dbReference type="STRING" id="6265.A0A0B2VBG4"/>
<dbReference type="OMA" id="PADCANE"/>
<dbReference type="SUPFAM" id="SSF51735">
    <property type="entry name" value="NAD(P)-binding Rossmann-fold domains"/>
    <property type="match status" value="1"/>
</dbReference>
<feature type="domain" description="Alcohol dehydrogenase-like C-terminal" evidence="2">
    <location>
        <begin position="148"/>
        <end position="264"/>
    </location>
</feature>
<reference evidence="3 4" key="1">
    <citation type="submission" date="2014-11" db="EMBL/GenBank/DDBJ databases">
        <title>Genetic blueprint of the zoonotic pathogen Toxocara canis.</title>
        <authorList>
            <person name="Zhu X.-Q."/>
            <person name="Korhonen P.K."/>
            <person name="Cai H."/>
            <person name="Young N.D."/>
            <person name="Nejsum P."/>
            <person name="von Samson-Himmelstjerna G."/>
            <person name="Boag P.R."/>
            <person name="Tan P."/>
            <person name="Li Q."/>
            <person name="Min J."/>
            <person name="Yang Y."/>
            <person name="Wang X."/>
            <person name="Fang X."/>
            <person name="Hall R.S."/>
            <person name="Hofmann A."/>
            <person name="Sternberg P.W."/>
            <person name="Jex A.R."/>
            <person name="Gasser R.B."/>
        </authorList>
    </citation>
    <scope>NUCLEOTIDE SEQUENCE [LARGE SCALE GENOMIC DNA]</scope>
    <source>
        <strain evidence="3">PN_DK_2014</strain>
    </source>
</reference>
<evidence type="ECO:0000313" key="4">
    <source>
        <dbReference type="Proteomes" id="UP000031036"/>
    </source>
</evidence>
<dbReference type="GO" id="GO:0016491">
    <property type="term" value="F:oxidoreductase activity"/>
    <property type="evidence" value="ECO:0007669"/>
    <property type="project" value="UniProtKB-KW"/>
</dbReference>
<dbReference type="InterPro" id="IPR013149">
    <property type="entry name" value="ADH-like_C"/>
</dbReference>
<evidence type="ECO:0000256" key="1">
    <source>
        <dbReference type="ARBA" id="ARBA00023002"/>
    </source>
</evidence>
<evidence type="ECO:0000313" key="3">
    <source>
        <dbReference type="EMBL" id="KHN78772.1"/>
    </source>
</evidence>
<dbReference type="InterPro" id="IPR050129">
    <property type="entry name" value="Zn_alcohol_dh"/>
</dbReference>
<dbReference type="Gene3D" id="3.90.180.10">
    <property type="entry name" value="Medium-chain alcohol dehydrogenases, catalytic domain"/>
    <property type="match status" value="1"/>
</dbReference>
<dbReference type="PANTHER" id="PTHR43401">
    <property type="entry name" value="L-THREONINE 3-DEHYDROGENASE"/>
    <property type="match status" value="1"/>
</dbReference>
<accession>A0A0B2VBG4</accession>
<dbReference type="InterPro" id="IPR011032">
    <property type="entry name" value="GroES-like_sf"/>
</dbReference>
<sequence>MKENSLSLSQPRERLTLYVCVRYEVSGVIEAFGDDANQSEFDLKIADKVIVWPTDEICQLGYADYVTVPSLDLLIKVPDTLSMHVASILPAGATWALSAVIQAARPVVEAYSQTKGFCNILVVGAGGLSLWLLKLAKHFLLGQQDRKIKIIVADAREERLRVAERNGADFVVHWDDSDFEEYLIMRTNDVARTGLQVVFDFVTSPRTVTRSLKCLDEGGVLFVGGLSGLDVQLPIKMLAHRHLAIMGVTRGSIEQLKNLVALIAAGQIDAPDYRVYPVSQASQVLKQVSMSEVEGRDQYSLLAEKYSQVLKQVSMSEVEGRAILEVCDPNSALEPVANP</sequence>
<dbReference type="InterPro" id="IPR036291">
    <property type="entry name" value="NAD(P)-bd_dom_sf"/>
</dbReference>
<dbReference type="SUPFAM" id="SSF50129">
    <property type="entry name" value="GroES-like"/>
    <property type="match status" value="1"/>
</dbReference>
<keyword evidence="4" id="KW-1185">Reference proteome</keyword>
<gene>
    <name evidence="3" type="primary">zta1</name>
    <name evidence="3" type="ORF">Tcan_18475</name>
</gene>
<dbReference type="Pfam" id="PF00107">
    <property type="entry name" value="ADH_zinc_N"/>
    <property type="match status" value="1"/>
</dbReference>
<dbReference type="AlphaFoldDB" id="A0A0B2VBG4"/>